<feature type="signal peptide" evidence="1">
    <location>
        <begin position="1"/>
        <end position="22"/>
    </location>
</feature>
<name>A0ABV9XSJ2_9PSEU</name>
<reference evidence="3" key="1">
    <citation type="journal article" date="2019" name="Int. J. Syst. Evol. Microbiol.">
        <title>The Global Catalogue of Microorganisms (GCM) 10K type strain sequencing project: providing services to taxonomists for standard genome sequencing and annotation.</title>
        <authorList>
            <consortium name="The Broad Institute Genomics Platform"/>
            <consortium name="The Broad Institute Genome Sequencing Center for Infectious Disease"/>
            <person name="Wu L."/>
            <person name="Ma J."/>
        </authorList>
    </citation>
    <scope>NUCLEOTIDE SEQUENCE [LARGE SCALE GENOMIC DNA]</scope>
    <source>
        <strain evidence="3">KCTC 12848</strain>
    </source>
</reference>
<evidence type="ECO:0000313" key="3">
    <source>
        <dbReference type="Proteomes" id="UP001595833"/>
    </source>
</evidence>
<keyword evidence="3" id="KW-1185">Reference proteome</keyword>
<sequence length="375" mass="38453">MRRAVGTVLALGLVMWGSVAPGAPVVNAEPAVVDLGTLPGGSESSTVAINDDGVVVGRAKDAQGLSRPVRWDADHRIAELPLPPQARYATVFGVDASGAAFGNTGGPDGWERAVRWNPDGSTTVLDLPPGHTRTRALAVNDGGTVVGHAYTVGQSQVAVRWDASGAATALPGVEGARWTEAQAIDEGGAVAGISTVEHDLSDDLHYVRWDDGALTDLGTVPGNTHASVQGINGRYVIGTHRPVDRSGYALRWDGSERAEVPGGGTNRLAEVDAEGTAFGMVGGRPARWTAGGEVVVQALPEGYGSGQVLALNAHGATAGVAISAQRQPVRWSASGEVTALPFPSPPSPRSAIFASDVNDRGVVVGEAGGRALLWP</sequence>
<evidence type="ECO:0008006" key="4">
    <source>
        <dbReference type="Google" id="ProtNLM"/>
    </source>
</evidence>
<dbReference type="Proteomes" id="UP001595833">
    <property type="component" value="Unassembled WGS sequence"/>
</dbReference>
<feature type="chain" id="PRO_5046674390" description="HAF family extracellular repeat protein" evidence="1">
    <location>
        <begin position="23"/>
        <end position="375"/>
    </location>
</feature>
<dbReference type="EMBL" id="JBHSJB010000006">
    <property type="protein sequence ID" value="MFC5053345.1"/>
    <property type="molecule type" value="Genomic_DNA"/>
</dbReference>
<gene>
    <name evidence="2" type="ORF">ACFPFM_06175</name>
</gene>
<protein>
    <recommendedName>
        <fullName evidence="4">HAF family extracellular repeat protein</fullName>
    </recommendedName>
</protein>
<proteinExistence type="predicted"/>
<dbReference type="RefSeq" id="WP_344038454.1">
    <property type="nucleotide sequence ID" value="NZ_BAAAKE010000011.1"/>
</dbReference>
<accession>A0ABV9XSJ2</accession>
<keyword evidence="1" id="KW-0732">Signal</keyword>
<organism evidence="2 3">
    <name type="scientific">Saccharothrix xinjiangensis</name>
    <dbReference type="NCBI Taxonomy" id="204798"/>
    <lineage>
        <taxon>Bacteria</taxon>
        <taxon>Bacillati</taxon>
        <taxon>Actinomycetota</taxon>
        <taxon>Actinomycetes</taxon>
        <taxon>Pseudonocardiales</taxon>
        <taxon>Pseudonocardiaceae</taxon>
        <taxon>Saccharothrix</taxon>
    </lineage>
</organism>
<comment type="caution">
    <text evidence="2">The sequence shown here is derived from an EMBL/GenBank/DDBJ whole genome shotgun (WGS) entry which is preliminary data.</text>
</comment>
<evidence type="ECO:0000256" key="1">
    <source>
        <dbReference type="SAM" id="SignalP"/>
    </source>
</evidence>
<evidence type="ECO:0000313" key="2">
    <source>
        <dbReference type="EMBL" id="MFC5053345.1"/>
    </source>
</evidence>